<dbReference type="EMBL" id="JADKGY010000001">
    <property type="protein sequence ID" value="MBK9981912.1"/>
    <property type="molecule type" value="Genomic_DNA"/>
</dbReference>
<dbReference type="CDD" id="cd02440">
    <property type="entry name" value="AdoMet_MTases"/>
    <property type="match status" value="1"/>
</dbReference>
<evidence type="ECO:0000259" key="1">
    <source>
        <dbReference type="Pfam" id="PF13649"/>
    </source>
</evidence>
<sequence length="268" mass="31178">MIKKYLAYTLRKLGLAGVSDHLRYQLMRLINQKENNTFKKINPLVSLPPDYLMYESFQMNYHKYYAGGHEDAQWIISLAKPYSKLLGIKILDWGCGPARILRHFPSLLRAENEYYGTDYNPATIHWCQQNISGITFSLNNLYPPLPYPDQSFSFIYGVSVLTHLSKEGQKLWSDELYRITTHDGIVILTTHGDAFIEKLTPQEAMTYQNQDLISRRYGKEGHRTYGTFHPPSFIRNIFEAAGFKITQHIQGSKINENYISQDVWILRK</sequence>
<organism evidence="2 3">
    <name type="scientific">Candidatus Opimibacter skivensis</name>
    <dbReference type="NCBI Taxonomy" id="2982028"/>
    <lineage>
        <taxon>Bacteria</taxon>
        <taxon>Pseudomonadati</taxon>
        <taxon>Bacteroidota</taxon>
        <taxon>Saprospiria</taxon>
        <taxon>Saprospirales</taxon>
        <taxon>Saprospiraceae</taxon>
        <taxon>Candidatus Opimibacter</taxon>
    </lineage>
</organism>
<reference evidence="2 3" key="1">
    <citation type="submission" date="2020-10" db="EMBL/GenBank/DDBJ databases">
        <title>Connecting structure to function with the recovery of over 1000 high-quality activated sludge metagenome-assembled genomes encoding full-length rRNA genes using long-read sequencing.</title>
        <authorList>
            <person name="Singleton C.M."/>
            <person name="Petriglieri F."/>
            <person name="Kristensen J.M."/>
            <person name="Kirkegaard R.H."/>
            <person name="Michaelsen T.Y."/>
            <person name="Andersen M.H."/>
            <person name="Karst S.M."/>
            <person name="Dueholm M.S."/>
            <person name="Nielsen P.H."/>
            <person name="Albertsen M."/>
        </authorList>
    </citation>
    <scope>NUCLEOTIDE SEQUENCE [LARGE SCALE GENOMIC DNA]</scope>
    <source>
        <strain evidence="2">Ribe_18-Q3-R11-54_MAXAC.273</strain>
    </source>
</reference>
<dbReference type="SUPFAM" id="SSF53335">
    <property type="entry name" value="S-adenosyl-L-methionine-dependent methyltransferases"/>
    <property type="match status" value="1"/>
</dbReference>
<keyword evidence="2" id="KW-0808">Transferase</keyword>
<dbReference type="InterPro" id="IPR029063">
    <property type="entry name" value="SAM-dependent_MTases_sf"/>
</dbReference>
<dbReference type="Gene3D" id="3.40.50.150">
    <property type="entry name" value="Vaccinia Virus protein VP39"/>
    <property type="match status" value="1"/>
</dbReference>
<comment type="caution">
    <text evidence="2">The sequence shown here is derived from an EMBL/GenBank/DDBJ whole genome shotgun (WGS) entry which is preliminary data.</text>
</comment>
<gene>
    <name evidence="2" type="ORF">IPP15_05720</name>
</gene>
<dbReference type="GO" id="GO:0032259">
    <property type="term" value="P:methylation"/>
    <property type="evidence" value="ECO:0007669"/>
    <property type="project" value="UniProtKB-KW"/>
</dbReference>
<name>A0A9D7XSP2_9BACT</name>
<proteinExistence type="predicted"/>
<evidence type="ECO:0000313" key="3">
    <source>
        <dbReference type="Proteomes" id="UP000808337"/>
    </source>
</evidence>
<evidence type="ECO:0000313" key="2">
    <source>
        <dbReference type="EMBL" id="MBK9981912.1"/>
    </source>
</evidence>
<feature type="domain" description="Methyltransferase" evidence="1">
    <location>
        <begin position="90"/>
        <end position="184"/>
    </location>
</feature>
<dbReference type="GO" id="GO:0008168">
    <property type="term" value="F:methyltransferase activity"/>
    <property type="evidence" value="ECO:0007669"/>
    <property type="project" value="UniProtKB-KW"/>
</dbReference>
<dbReference type="Proteomes" id="UP000808337">
    <property type="component" value="Unassembled WGS sequence"/>
</dbReference>
<accession>A0A9D7XSP2</accession>
<keyword evidence="2" id="KW-0489">Methyltransferase</keyword>
<dbReference type="InterPro" id="IPR041698">
    <property type="entry name" value="Methyltransf_25"/>
</dbReference>
<protein>
    <submittedName>
        <fullName evidence="2">Class I SAM-dependent methyltransferase</fullName>
    </submittedName>
</protein>
<dbReference type="AlphaFoldDB" id="A0A9D7XSP2"/>
<dbReference type="Pfam" id="PF13649">
    <property type="entry name" value="Methyltransf_25"/>
    <property type="match status" value="1"/>
</dbReference>